<dbReference type="EMBL" id="PKIZ01000020">
    <property type="protein sequence ID" value="PKZ41020.1"/>
    <property type="molecule type" value="Genomic_DNA"/>
</dbReference>
<accession>A0A2I1P8T1</accession>
<keyword evidence="1" id="KW-0812">Transmembrane</keyword>
<dbReference type="RefSeq" id="WP_070705729.1">
    <property type="nucleotide sequence ID" value="NZ_JBHLVH010000022.1"/>
</dbReference>
<dbReference type="Pfam" id="PF11222">
    <property type="entry name" value="DUF3017"/>
    <property type="match status" value="1"/>
</dbReference>
<name>A0A2I1P8T1_9MICO</name>
<keyword evidence="1" id="KW-0472">Membrane</keyword>
<feature type="transmembrane region" description="Helical" evidence="1">
    <location>
        <begin position="58"/>
        <end position="75"/>
    </location>
</feature>
<feature type="transmembrane region" description="Helical" evidence="1">
    <location>
        <begin position="87"/>
        <end position="106"/>
    </location>
</feature>
<evidence type="ECO:0000313" key="2">
    <source>
        <dbReference type="EMBL" id="PKZ41020.1"/>
    </source>
</evidence>
<dbReference type="Proteomes" id="UP000234206">
    <property type="component" value="Unassembled WGS sequence"/>
</dbReference>
<reference evidence="2 3" key="1">
    <citation type="submission" date="2017-12" db="EMBL/GenBank/DDBJ databases">
        <title>Phylogenetic diversity of female urinary microbiome.</title>
        <authorList>
            <person name="Thomas-White K."/>
            <person name="Wolfe A.J."/>
        </authorList>
    </citation>
    <scope>NUCLEOTIDE SEQUENCE [LARGE SCALE GENOMIC DNA]</scope>
    <source>
        <strain evidence="2 3">UMB1298</strain>
    </source>
</reference>
<organism evidence="2 3">
    <name type="scientific">Kytococcus schroeteri</name>
    <dbReference type="NCBI Taxonomy" id="138300"/>
    <lineage>
        <taxon>Bacteria</taxon>
        <taxon>Bacillati</taxon>
        <taxon>Actinomycetota</taxon>
        <taxon>Actinomycetes</taxon>
        <taxon>Micrococcales</taxon>
        <taxon>Kytococcaceae</taxon>
        <taxon>Kytococcus</taxon>
    </lineage>
</organism>
<feature type="transmembrane region" description="Helical" evidence="1">
    <location>
        <begin position="33"/>
        <end position="51"/>
    </location>
</feature>
<evidence type="ECO:0000313" key="3">
    <source>
        <dbReference type="Proteomes" id="UP000234206"/>
    </source>
</evidence>
<evidence type="ECO:0000256" key="1">
    <source>
        <dbReference type="SAM" id="Phobius"/>
    </source>
</evidence>
<protein>
    <submittedName>
        <fullName evidence="2">DUF3017 domain-containing protein</fullName>
    </submittedName>
</protein>
<gene>
    <name evidence="2" type="ORF">CYJ76_09715</name>
</gene>
<dbReference type="InterPro" id="IPR021385">
    <property type="entry name" value="DUF3017"/>
</dbReference>
<keyword evidence="3" id="KW-1185">Reference proteome</keyword>
<dbReference type="OrthoDB" id="10008386at2"/>
<dbReference type="AlphaFoldDB" id="A0A2I1P8T1"/>
<keyword evidence="1" id="KW-1133">Transmembrane helix</keyword>
<comment type="caution">
    <text evidence="2">The sequence shown here is derived from an EMBL/GenBank/DDBJ whole genome shotgun (WGS) entry which is preliminary data.</text>
</comment>
<sequence length="111" mass="12099">MTPPPERRAGWSGPLADKRGPSIRPLDRLVDLGAWWLTLALLAAGTVMVVLHEVRPAVMVLATGAALGALLRAVLPERLAGGLVTRSRWADVLMWLLMSGLLWTMARLIRL</sequence>
<proteinExistence type="predicted"/>